<dbReference type="Proteomes" id="UP000198362">
    <property type="component" value="Unassembled WGS sequence"/>
</dbReference>
<feature type="transmembrane region" description="Helical" evidence="3">
    <location>
        <begin position="30"/>
        <end position="50"/>
    </location>
</feature>
<name>A0A239LDA8_9ACTN</name>
<evidence type="ECO:0000313" key="5">
    <source>
        <dbReference type="EMBL" id="SNT27898.1"/>
    </source>
</evidence>
<comment type="similarity">
    <text evidence="1">Belongs to the LytR/CpsA/Psr (LCP) family.</text>
</comment>
<feature type="domain" description="Cell envelope-related transcriptional attenuator" evidence="4">
    <location>
        <begin position="104"/>
        <end position="289"/>
    </location>
</feature>
<proteinExistence type="inferred from homology"/>
<dbReference type="InterPro" id="IPR004474">
    <property type="entry name" value="LytR_CpsA_psr"/>
</dbReference>
<evidence type="ECO:0000256" key="2">
    <source>
        <dbReference type="SAM" id="MobiDB-lite"/>
    </source>
</evidence>
<keyword evidence="6" id="KW-1185">Reference proteome</keyword>
<evidence type="ECO:0000313" key="6">
    <source>
        <dbReference type="Proteomes" id="UP000198362"/>
    </source>
</evidence>
<keyword evidence="3" id="KW-0812">Transmembrane</keyword>
<feature type="compositionally biased region" description="Basic and acidic residues" evidence="2">
    <location>
        <begin position="1"/>
        <end position="17"/>
    </location>
</feature>
<evidence type="ECO:0000256" key="1">
    <source>
        <dbReference type="ARBA" id="ARBA00006068"/>
    </source>
</evidence>
<sequence length="387" mass="41928">MPRKEPAEPEATVEKTPTKKPARARMTPRWARVCVIIGAVLMVASGGLIVTSQALLARYEGAVQTEDLFGEGGDVEPEESEIKGPINILLVGIDPREETALPLADSIMIMHIPAGLDRGYLFSLPRDLLVDIPSFPKSNYRGGNGKLNSAMAFGSRVSGGGRPDRAKGFELLSKTITGYTGIKRFDAGAIVNFNGFKKIVDAMGGVTMTVDQDVVLSEHLKPDGTHRPNDGSGSEHPYYGPQAKYTRGTHKFNGWQALDYVRQRYGVKDGDYGRQRHQQQFVKAMAQQALSRSVLTDPPKLDRVLRAAGESLVFNGRGHSVVDFGFALRHMRQDSITMVKFKGGSVFNSSGKYAGEGLPAVAKQFFAAIQAGTADSFVAANPELVSK</sequence>
<protein>
    <submittedName>
        <fullName evidence="5">Cell envelope-related function transcriptional attenuator common domain-containing protein</fullName>
    </submittedName>
</protein>
<dbReference type="AlphaFoldDB" id="A0A239LDA8"/>
<dbReference type="PANTHER" id="PTHR33392">
    <property type="entry name" value="POLYISOPRENYL-TEICHOIC ACID--PEPTIDOGLYCAN TEICHOIC ACID TRANSFERASE TAGU"/>
    <property type="match status" value="1"/>
</dbReference>
<dbReference type="InterPro" id="IPR050922">
    <property type="entry name" value="LytR/CpsA/Psr_CW_biosynth"/>
</dbReference>
<feature type="region of interest" description="Disordered" evidence="2">
    <location>
        <begin position="1"/>
        <end position="24"/>
    </location>
</feature>
<feature type="compositionally biased region" description="Basic and acidic residues" evidence="2">
    <location>
        <begin position="220"/>
        <end position="229"/>
    </location>
</feature>
<dbReference type="Pfam" id="PF03816">
    <property type="entry name" value="LytR_cpsA_psr"/>
    <property type="match status" value="1"/>
</dbReference>
<dbReference type="PANTHER" id="PTHR33392:SF6">
    <property type="entry name" value="POLYISOPRENYL-TEICHOIC ACID--PEPTIDOGLYCAN TEICHOIC ACID TRANSFERASE TAGU"/>
    <property type="match status" value="1"/>
</dbReference>
<dbReference type="RefSeq" id="WP_425426734.1">
    <property type="nucleotide sequence ID" value="NZ_FZPH01000004.1"/>
</dbReference>
<evidence type="ECO:0000256" key="3">
    <source>
        <dbReference type="SAM" id="Phobius"/>
    </source>
</evidence>
<reference evidence="5 6" key="1">
    <citation type="submission" date="2017-06" db="EMBL/GenBank/DDBJ databases">
        <authorList>
            <person name="Kim H.J."/>
            <person name="Triplett B.A."/>
        </authorList>
    </citation>
    <scope>NUCLEOTIDE SEQUENCE [LARGE SCALE GENOMIC DNA]</scope>
    <source>
        <strain evidence="5 6">CGMCC 4.5593</strain>
    </source>
</reference>
<dbReference type="NCBIfam" id="TIGR00350">
    <property type="entry name" value="lytR_cpsA_psr"/>
    <property type="match status" value="1"/>
</dbReference>
<keyword evidence="3" id="KW-1133">Transmembrane helix</keyword>
<evidence type="ECO:0000259" key="4">
    <source>
        <dbReference type="Pfam" id="PF03816"/>
    </source>
</evidence>
<dbReference type="EMBL" id="FZPH01000004">
    <property type="protein sequence ID" value="SNT27898.1"/>
    <property type="molecule type" value="Genomic_DNA"/>
</dbReference>
<feature type="region of interest" description="Disordered" evidence="2">
    <location>
        <begin position="220"/>
        <end position="243"/>
    </location>
</feature>
<keyword evidence="3" id="KW-0472">Membrane</keyword>
<accession>A0A239LDA8</accession>
<organism evidence="5 6">
    <name type="scientific">Asanoa hainanensis</name>
    <dbReference type="NCBI Taxonomy" id="560556"/>
    <lineage>
        <taxon>Bacteria</taxon>
        <taxon>Bacillati</taxon>
        <taxon>Actinomycetota</taxon>
        <taxon>Actinomycetes</taxon>
        <taxon>Micromonosporales</taxon>
        <taxon>Micromonosporaceae</taxon>
        <taxon>Asanoa</taxon>
    </lineage>
</organism>
<dbReference type="Gene3D" id="3.40.630.190">
    <property type="entry name" value="LCP protein"/>
    <property type="match status" value="1"/>
</dbReference>
<gene>
    <name evidence="5" type="ORF">SAMN05421812_104194</name>
</gene>